<feature type="transmembrane region" description="Helical" evidence="9">
    <location>
        <begin position="7"/>
        <end position="28"/>
    </location>
</feature>
<evidence type="ECO:0000313" key="13">
    <source>
        <dbReference type="Proteomes" id="UP000282321"/>
    </source>
</evidence>
<keyword evidence="2 9" id="KW-1003">Cell membrane</keyword>
<evidence type="ECO:0000256" key="10">
    <source>
        <dbReference type="RuleBase" id="RU000594"/>
    </source>
</evidence>
<dbReference type="EMBL" id="QNBC01000080">
    <property type="protein sequence ID" value="RKX65635.1"/>
    <property type="molecule type" value="Genomic_DNA"/>
</dbReference>
<evidence type="ECO:0000256" key="6">
    <source>
        <dbReference type="ARBA" id="ARBA00022801"/>
    </source>
</evidence>
<dbReference type="PANTHER" id="PTHR33695:SF1">
    <property type="entry name" value="LIPOPROTEIN SIGNAL PEPTIDASE"/>
    <property type="match status" value="1"/>
</dbReference>
<dbReference type="GO" id="GO:0004190">
    <property type="term" value="F:aspartic-type endopeptidase activity"/>
    <property type="evidence" value="ECO:0007669"/>
    <property type="project" value="UniProtKB-UniRule"/>
</dbReference>
<dbReference type="InterPro" id="IPR001872">
    <property type="entry name" value="Peptidase_A8"/>
</dbReference>
<comment type="catalytic activity">
    <reaction evidence="9 10">
        <text>Release of signal peptides from bacterial membrane prolipoproteins. Hydrolyzes -Xaa-Yaa-Zaa-|-(S,diacylglyceryl)Cys-, in which Xaa is hydrophobic (preferably Leu), and Yaa (Ala or Ser) and Zaa (Gly or Ala) have small, neutral side chains.</text>
        <dbReference type="EC" id="3.4.23.36"/>
    </reaction>
</comment>
<evidence type="ECO:0000313" key="12">
    <source>
        <dbReference type="EMBL" id="RKX65635.1"/>
    </source>
</evidence>
<sequence length="159" mass="18455">MIERWRIRTFVTVFLSAVILDQFTKYLIRTTFYFGESKNILGNFLKFTFVLNENAAFGISVGPRWLYVLIVSIAIIFIVYYFFKNINRANATEVVAGTLIIAGAISNMIDRLTIKYVVDFINFGIGVHRYPYFNIADSCVVVGTILLFWSFSFMRRHEK</sequence>
<comment type="subcellular location">
    <subcellularLocation>
        <location evidence="9">Cell membrane</location>
        <topology evidence="9">Multi-pass membrane protein</topology>
    </subcellularLocation>
</comment>
<evidence type="ECO:0000256" key="1">
    <source>
        <dbReference type="ARBA" id="ARBA00006139"/>
    </source>
</evidence>
<feature type="active site" evidence="9">
    <location>
        <position position="119"/>
    </location>
</feature>
<evidence type="ECO:0000256" key="9">
    <source>
        <dbReference type="HAMAP-Rule" id="MF_00161"/>
    </source>
</evidence>
<organism evidence="12 13">
    <name type="scientific">candidate division TA06 bacterium</name>
    <dbReference type="NCBI Taxonomy" id="2250710"/>
    <lineage>
        <taxon>Bacteria</taxon>
        <taxon>Bacteria division TA06</taxon>
    </lineage>
</organism>
<comment type="similarity">
    <text evidence="1 9 11">Belongs to the peptidase A8 family.</text>
</comment>
<evidence type="ECO:0000256" key="8">
    <source>
        <dbReference type="ARBA" id="ARBA00023136"/>
    </source>
</evidence>
<dbReference type="HAMAP" id="MF_00161">
    <property type="entry name" value="LspA"/>
    <property type="match status" value="1"/>
</dbReference>
<keyword evidence="4 9" id="KW-0812">Transmembrane</keyword>
<keyword evidence="8 9" id="KW-0472">Membrane</keyword>
<evidence type="ECO:0000256" key="5">
    <source>
        <dbReference type="ARBA" id="ARBA00022750"/>
    </source>
</evidence>
<name>A0A660S933_UNCT6</name>
<feature type="active site" evidence="9">
    <location>
        <position position="137"/>
    </location>
</feature>
<evidence type="ECO:0000256" key="3">
    <source>
        <dbReference type="ARBA" id="ARBA00022670"/>
    </source>
</evidence>
<protein>
    <recommendedName>
        <fullName evidence="9">Lipoprotein signal peptidase</fullName>
        <ecNumber evidence="9">3.4.23.36</ecNumber>
    </recommendedName>
    <alternativeName>
        <fullName evidence="9">Prolipoprotein signal peptidase</fullName>
    </alternativeName>
    <alternativeName>
        <fullName evidence="9">Signal peptidase II</fullName>
        <shortName evidence="9">SPase II</shortName>
    </alternativeName>
</protein>
<evidence type="ECO:0000256" key="2">
    <source>
        <dbReference type="ARBA" id="ARBA00022475"/>
    </source>
</evidence>
<reference evidence="12 13" key="1">
    <citation type="submission" date="2018-06" db="EMBL/GenBank/DDBJ databases">
        <title>Extensive metabolic versatility and redundancy in microbially diverse, dynamic hydrothermal sediments.</title>
        <authorList>
            <person name="Dombrowski N."/>
            <person name="Teske A."/>
            <person name="Baker B.J."/>
        </authorList>
    </citation>
    <scope>NUCLEOTIDE SEQUENCE [LARGE SCALE GENOMIC DNA]</scope>
    <source>
        <strain evidence="12">B35_G9</strain>
    </source>
</reference>
<feature type="transmembrane region" description="Helical" evidence="9">
    <location>
        <begin position="90"/>
        <end position="109"/>
    </location>
</feature>
<keyword evidence="7 9" id="KW-1133">Transmembrane helix</keyword>
<dbReference type="UniPathway" id="UPA00665"/>
<proteinExistence type="inferred from homology"/>
<evidence type="ECO:0000256" key="7">
    <source>
        <dbReference type="ARBA" id="ARBA00022989"/>
    </source>
</evidence>
<dbReference type="PROSITE" id="PS00855">
    <property type="entry name" value="SPASE_II"/>
    <property type="match status" value="1"/>
</dbReference>
<accession>A0A660S933</accession>
<evidence type="ECO:0000256" key="11">
    <source>
        <dbReference type="RuleBase" id="RU004181"/>
    </source>
</evidence>
<dbReference type="NCBIfam" id="TIGR00077">
    <property type="entry name" value="lspA"/>
    <property type="match status" value="1"/>
</dbReference>
<dbReference type="Pfam" id="PF01252">
    <property type="entry name" value="Peptidase_A8"/>
    <property type="match status" value="1"/>
</dbReference>
<dbReference type="PANTHER" id="PTHR33695">
    <property type="entry name" value="LIPOPROTEIN SIGNAL PEPTIDASE"/>
    <property type="match status" value="1"/>
</dbReference>
<gene>
    <name evidence="9 12" type="primary">lspA</name>
    <name evidence="12" type="ORF">DRP44_05925</name>
</gene>
<dbReference type="GO" id="GO:0006508">
    <property type="term" value="P:proteolysis"/>
    <property type="evidence" value="ECO:0007669"/>
    <property type="project" value="UniProtKB-KW"/>
</dbReference>
<comment type="caution">
    <text evidence="12">The sequence shown here is derived from an EMBL/GenBank/DDBJ whole genome shotgun (WGS) entry which is preliminary data.</text>
</comment>
<keyword evidence="5 9" id="KW-0064">Aspartyl protease</keyword>
<feature type="transmembrane region" description="Helical" evidence="9">
    <location>
        <begin position="65"/>
        <end position="83"/>
    </location>
</feature>
<dbReference type="PRINTS" id="PR00781">
    <property type="entry name" value="LIPOSIGPTASE"/>
</dbReference>
<keyword evidence="3 9" id="KW-0645">Protease</keyword>
<dbReference type="EC" id="3.4.23.36" evidence="9"/>
<dbReference type="AlphaFoldDB" id="A0A660S933"/>
<dbReference type="GO" id="GO:0005886">
    <property type="term" value="C:plasma membrane"/>
    <property type="evidence" value="ECO:0007669"/>
    <property type="project" value="UniProtKB-SubCell"/>
</dbReference>
<keyword evidence="6 9" id="KW-0378">Hydrolase</keyword>
<comment type="function">
    <text evidence="9 10">This protein specifically catalyzes the removal of signal peptides from prolipoproteins.</text>
</comment>
<evidence type="ECO:0000256" key="4">
    <source>
        <dbReference type="ARBA" id="ARBA00022692"/>
    </source>
</evidence>
<comment type="pathway">
    <text evidence="9">Protein modification; lipoprotein biosynthesis (signal peptide cleavage).</text>
</comment>
<feature type="transmembrane region" description="Helical" evidence="9">
    <location>
        <begin position="129"/>
        <end position="151"/>
    </location>
</feature>
<dbReference type="Proteomes" id="UP000282321">
    <property type="component" value="Unassembled WGS sequence"/>
</dbReference>